<dbReference type="Pfam" id="PF00931">
    <property type="entry name" value="NB-ARC"/>
    <property type="match status" value="1"/>
</dbReference>
<dbReference type="OrthoDB" id="8481600at2"/>
<accession>A8PLG4</accession>
<dbReference type="STRING" id="59196.RICGR_0420"/>
<dbReference type="PANTHER" id="PTHR47691:SF3">
    <property type="entry name" value="HTH-TYPE TRANSCRIPTIONAL REGULATOR RV0890C-RELATED"/>
    <property type="match status" value="1"/>
</dbReference>
<keyword evidence="2" id="KW-0378">Hydrolase</keyword>
<dbReference type="GO" id="GO:0006508">
    <property type="term" value="P:proteolysis"/>
    <property type="evidence" value="ECO:0007669"/>
    <property type="project" value="UniProtKB-KW"/>
</dbReference>
<dbReference type="EMBL" id="AAQJ02000001">
    <property type="protein sequence ID" value="EDP45923.1"/>
    <property type="molecule type" value="Genomic_DNA"/>
</dbReference>
<dbReference type="eggNOG" id="COG0666">
    <property type="taxonomic scope" value="Bacteria"/>
</dbReference>
<dbReference type="Proteomes" id="UP000054075">
    <property type="component" value="Unassembled WGS sequence"/>
</dbReference>
<dbReference type="GO" id="GO:0008234">
    <property type="term" value="F:cysteine-type peptidase activity"/>
    <property type="evidence" value="ECO:0007669"/>
    <property type="project" value="InterPro"/>
</dbReference>
<feature type="region of interest" description="Disordered" evidence="3">
    <location>
        <begin position="2143"/>
        <end position="2171"/>
    </location>
</feature>
<evidence type="ECO:0000313" key="5">
    <source>
        <dbReference type="EMBL" id="EDP45923.1"/>
    </source>
</evidence>
<reference evidence="5" key="1">
    <citation type="submission" date="2006-04" db="EMBL/GenBank/DDBJ databases">
        <authorList>
            <person name="Seshadri R."/>
            <person name="Federici B.A."/>
        </authorList>
    </citation>
    <scope>NUCLEOTIDE SEQUENCE [LARGE SCALE GENOMIC DNA]</scope>
</reference>
<feature type="domain" description="Ubiquitin-like protease family profile" evidence="4">
    <location>
        <begin position="34"/>
        <end position="192"/>
    </location>
</feature>
<dbReference type="PANTHER" id="PTHR47691">
    <property type="entry name" value="REGULATOR-RELATED"/>
    <property type="match status" value="1"/>
</dbReference>
<dbReference type="PROSITE" id="PS50600">
    <property type="entry name" value="ULP_PROTEASE"/>
    <property type="match status" value="1"/>
</dbReference>
<dbReference type="InterPro" id="IPR002182">
    <property type="entry name" value="NB-ARC"/>
</dbReference>
<feature type="compositionally biased region" description="Basic and acidic residues" evidence="3">
    <location>
        <begin position="2159"/>
        <end position="2171"/>
    </location>
</feature>
<feature type="region of interest" description="Disordered" evidence="3">
    <location>
        <begin position="2197"/>
        <end position="2228"/>
    </location>
</feature>
<evidence type="ECO:0000256" key="1">
    <source>
        <dbReference type="ARBA" id="ARBA00022670"/>
    </source>
</evidence>
<gene>
    <name evidence="5" type="ORF">RICGR_0420</name>
</gene>
<feature type="compositionally biased region" description="Basic residues" evidence="3">
    <location>
        <begin position="2201"/>
        <end position="2210"/>
    </location>
</feature>
<dbReference type="SUPFAM" id="SSF54001">
    <property type="entry name" value="Cysteine proteinases"/>
    <property type="match status" value="1"/>
</dbReference>
<keyword evidence="1" id="KW-0645">Protease</keyword>
<evidence type="ECO:0000313" key="6">
    <source>
        <dbReference type="Proteomes" id="UP000054075"/>
    </source>
</evidence>
<dbReference type="InterPro" id="IPR003653">
    <property type="entry name" value="Peptidase_C48_C"/>
</dbReference>
<dbReference type="InterPro" id="IPR027417">
    <property type="entry name" value="P-loop_NTPase"/>
</dbReference>
<proteinExistence type="predicted"/>
<dbReference type="GO" id="GO:0043531">
    <property type="term" value="F:ADP binding"/>
    <property type="evidence" value="ECO:0007669"/>
    <property type="project" value="InterPro"/>
</dbReference>
<dbReference type="eggNOG" id="COG1672">
    <property type="taxonomic scope" value="Bacteria"/>
</dbReference>
<dbReference type="Gene3D" id="3.40.50.300">
    <property type="entry name" value="P-loop containing nucleotide triphosphate hydrolases"/>
    <property type="match status" value="1"/>
</dbReference>
<dbReference type="SUPFAM" id="SSF52540">
    <property type="entry name" value="P-loop containing nucleoside triphosphate hydrolases"/>
    <property type="match status" value="1"/>
</dbReference>
<protein>
    <recommendedName>
        <fullName evidence="4">Ubiquitin-like protease family profile domain-containing protein</fullName>
    </recommendedName>
</protein>
<keyword evidence="6" id="KW-1185">Reference proteome</keyword>
<evidence type="ECO:0000256" key="2">
    <source>
        <dbReference type="ARBA" id="ARBA00022801"/>
    </source>
</evidence>
<dbReference type="InterPro" id="IPR038765">
    <property type="entry name" value="Papain-like_cys_pep_sf"/>
</dbReference>
<comment type="caution">
    <text evidence="5">The sequence shown here is derived from an EMBL/GenBank/DDBJ whole genome shotgun (WGS) entry which is preliminary data.</text>
</comment>
<evidence type="ECO:0000256" key="3">
    <source>
        <dbReference type="SAM" id="MobiDB-lite"/>
    </source>
</evidence>
<name>A8PLG4_9COXI</name>
<dbReference type="RefSeq" id="WP_006034911.1">
    <property type="nucleotide sequence ID" value="NZ_AAQJ02000001.1"/>
</dbReference>
<reference evidence="5" key="2">
    <citation type="submission" date="2007-10" db="EMBL/GenBank/DDBJ databases">
        <authorList>
            <person name="Myers G.S."/>
        </authorList>
    </citation>
    <scope>NUCLEOTIDE SEQUENCE [LARGE SCALE GENOMIC DNA]</scope>
</reference>
<evidence type="ECO:0000259" key="4">
    <source>
        <dbReference type="PROSITE" id="PS50600"/>
    </source>
</evidence>
<sequence length="2395" mass="276622">MLQIGNETQQFYRYSKLSPLMEIEHSNKQKNSSQIKRAPSVNTLVEATAKNDFSYWLSQEDIADIARIEFNQFRSRAENNAEFEILGSMAQLSSTVESFQKKIKANKWNKALLTLIMNLENLHWVTLLISYKNNNYVAYYVDSKNNPIPQNYFKLLFNQYLVHPIINVNSGYMQQKDGFNCGLWALENAVDLNAMFDHNEPLDWLSKALRRVRDENYFEGKRILLSEKIAKDPLWKERHLDFFRPNKISKKSQLFDDSTTLDKVTHDSKRLKGSPNQEEKVAALLDVFVTTFLSFFLKNIGIYHLLAKEKRLTEEALKAEIKTGATGALFGVYIADSLVGLIPALVASLRAISGKYYISKDKAQKITHFFSNVELVNLDSLLTEVAVDIFYSFESQFMQVTDKAGEKVAIEKLAEDAVERIFNAINKLYDVNSGFSKQLLEEGVLKGASEKFFDPNIKEIALTTSGYMILNKEGKKINTSKLYEHTGLVELGANNQPNKFYATKKYSRHRYGYRRLFDWEKEANGELKKNLKEQYVNDQFLQAHDISQFFLRRYSYVLSQETNQAEAARLLYKIKNYQFPQPVIKEQTNKKSIYFNLRKSVKNFSGRIEILTTLHHTLISERTIAIVPNWSALSISSDKNIAATSGSDSSSASSGSLLSISGLGGIGKTQLALRYAELYAHHYDHNVLWIDAETVENINYSFKKLSKKLEISISDYGQEKTLEEIVENAYAYFSDRKSLFIFDNVENYRAIETYLPKTRPDNKPTVLITSRYANWDNVATTMKLNVFTEHETQELIQKSLGLQENTPLEIILQLNQLLQGLPLALQQALAYIKLQRVSDSLFSFKDYIELYKEKKKELLNFDFKKYSNDPYLETVFTTWLITLCKIKSNPRGEDAIEILNIMAYLNPDSISIKKFDYLNKIYFPKLFDLPSITFLLSSYSMIHSHGKENVYAIHRLVQQVIRINLEENQEKFKALVEKTQLLFWHWQFSFKKDPEVFFHYMHFLIYMVEHKDLIGSLLLGHPEKILFDNLILKSEKERHYFVDLAYLKFPKEKFLNFAGDAIAYYIKCGLFFSLSEILNYLEKNWSINSFSKENIKYITEYVNNMTSKIKLKRFSTNPVKKEAQKKAVLLFYEFNYKIFGNMLFKYDSCSFHSLKRSICLLSEPDRHKFKELREQSIKSHFKKVEQIARYMSSALMTKDTLSALIQGHFDEVAMNFGLITSSIFFGSLSNSLFIQGKSIISDAELLKKNLGLENKKVLSILFNENVSAVGKRKFLGKVMQSASPFVAKATSIYFAYNLKNEIHAYKMGNKEVLPNIISNSVILSIDGIEATIEAAEFLGIIAEISAFTGPLGEGMALVVWLGAEGYAAEQHVEAIEKYVHLSRGEKFFEFLLSTLHLAPLEYIQLKANNGQLVERAINFLKDNTAIQWYIFPAFTFVEDTCKIRKAFLKEKINFTLDDSNPDQPAEGDLFCLSAAPPSLRNENIKKKYYACHKTLGVTYTLNRTGNVTLFDLGEGEDEVMAFSHSPTLFIVQNGKKQYMGGDNGNVFDLQGDSITGKFQGGQKTDILLLDKFHPTGSDYVLLDADRFLCGKNKPAMQSIPLMCDPNESRVRIDLIDHIYGRKNEADILYLDQDVCFIDGYGGKNQTHPDNFFITRSCNNLELVLRNNTLITFLPNPTIDSIRYRIPFGEVGKSWIHCSSEDDDIIQQRFFFEYPFQNIDSLAIKNSTVEISIFVHREINHKTFSLSISDASRLLSNQTHPIVLRSNNLYYLFKDIEIKLIDKEHVYGKEITANNQTLDEKIGLFKTLANRLEKTLSIQLLNNITLSIGREKKHEIFYINSAYENHLVGNGGENVYTIVPDEKIVFPVSNIVLYETSNEDSNELVERIDTLDLREIIKKYKQSYSNAVISSDVFPSGNDLILTLSNAIYALIHPDSYDVNCFKPWLTIELKNALFDNRHWYQRLDVFFDILPKNIVPLENEGWCLVAAPLLFTADKKIIVITSQDIEVDTEIQILKNIGNYDFFRDETHLILTNAFEVSNDYCTIICHNFYQESEMRKKVLSVIFKFYDQEIHPKDYQEQIEHAAHFQHLSQIMTTSNLSSILTHTYLNSVGMKRHQEELSQPLVRRKRQTYREEKIVANTIQSSTRTKKNSKQATQIFFHDRNHSSQSTRIEKEDRILAMADDYLEKYDNSLRKNAYQATKKQHQKKNKSKGLFSPTQKKDKSKSNRVKHSLFNQKNNNNYLQPMTQNYFVSKTLKAFPKLQTEKQPRLPIFKLESTSTKDNFFKDSYFYKNKNFTKTNKFLSHENLKLERTQSIYPKLTKNQSSSKKSNMHSLSVHTPPNIHNTLIFLDFLVRKSLRNPILPFSLDKKLNKNIKKAIMKKVKLNNRTYFNSSIS</sequence>
<organism evidence="5 6">
    <name type="scientific">Rickettsiella grylli</name>
    <dbReference type="NCBI Taxonomy" id="59196"/>
    <lineage>
        <taxon>Bacteria</taxon>
        <taxon>Pseudomonadati</taxon>
        <taxon>Pseudomonadota</taxon>
        <taxon>Gammaproteobacteria</taxon>
        <taxon>Legionellales</taxon>
        <taxon>Coxiellaceae</taxon>
        <taxon>Rickettsiella</taxon>
    </lineage>
</organism>